<evidence type="ECO:0000256" key="4">
    <source>
        <dbReference type="ARBA" id="ARBA00022833"/>
    </source>
</evidence>
<keyword evidence="10" id="KW-1185">Reference proteome</keyword>
<evidence type="ECO:0000313" key="10">
    <source>
        <dbReference type="Proteomes" id="UP001596087"/>
    </source>
</evidence>
<keyword evidence="7" id="KW-1133">Transmembrane helix</keyword>
<dbReference type="InterPro" id="IPR001915">
    <property type="entry name" value="Peptidase_M48"/>
</dbReference>
<evidence type="ECO:0000256" key="7">
    <source>
        <dbReference type="SAM" id="Phobius"/>
    </source>
</evidence>
<feature type="transmembrane region" description="Helical" evidence="7">
    <location>
        <begin position="34"/>
        <end position="61"/>
    </location>
</feature>
<feature type="transmembrane region" description="Helical" evidence="7">
    <location>
        <begin position="92"/>
        <end position="115"/>
    </location>
</feature>
<evidence type="ECO:0000256" key="6">
    <source>
        <dbReference type="RuleBase" id="RU003983"/>
    </source>
</evidence>
<comment type="caution">
    <text evidence="9">The sequence shown here is derived from an EMBL/GenBank/DDBJ whole genome shotgun (WGS) entry which is preliminary data.</text>
</comment>
<feature type="transmembrane region" description="Helical" evidence="7">
    <location>
        <begin position="283"/>
        <end position="309"/>
    </location>
</feature>
<evidence type="ECO:0000256" key="5">
    <source>
        <dbReference type="ARBA" id="ARBA00023049"/>
    </source>
</evidence>
<protein>
    <submittedName>
        <fullName evidence="9">M56 family metallopeptidase</fullName>
    </submittedName>
</protein>
<feature type="transmembrane region" description="Helical" evidence="7">
    <location>
        <begin position="6"/>
        <end position="22"/>
    </location>
</feature>
<dbReference type="PANTHER" id="PTHR34978:SF3">
    <property type="entry name" value="SLR0241 PROTEIN"/>
    <property type="match status" value="1"/>
</dbReference>
<sequence length="316" mass="33249">MISALLLAIYAVTAGTLGAGWLREAHWPRLAPRMAIVAWQALAASVLLALAAAGLALAISFPHVRSDLARLLHLCAENLQHGYASPGGTMTAVAGVALFLGLLARVSWCAVRAVILDRRDRNSRVAILDLVGRTDVLPGALVLDHQAPYAFCVGGRRHRVVVTSGLLANLNADEVDAVLAHEHAHLRQRHHVALVACRALFGALAPTFPAFCRAMPQVRLFAELSADDSARRRVGARPLRQALTTLACLPAPAGALAASAHDVQTRLLRLDGQHRQLTRRGSALAAAGIGAVILVPLGLASAPALALAWEGICLLG</sequence>
<comment type="similarity">
    <text evidence="6">Belongs to the peptidase M48 family.</text>
</comment>
<keyword evidence="7" id="KW-0812">Transmembrane</keyword>
<feature type="domain" description="Peptidase M48" evidence="8">
    <location>
        <begin position="142"/>
        <end position="197"/>
    </location>
</feature>
<dbReference type="Gene3D" id="3.30.2010.10">
    <property type="entry name" value="Metalloproteases ('zincins'), catalytic domain"/>
    <property type="match status" value="1"/>
</dbReference>
<keyword evidence="5 6" id="KW-0482">Metalloprotease</keyword>
<keyword evidence="2" id="KW-0479">Metal-binding</keyword>
<dbReference type="InterPro" id="IPR052173">
    <property type="entry name" value="Beta-lactam_resp_regulator"/>
</dbReference>
<accession>A0ABW0BDN9</accession>
<dbReference type="Proteomes" id="UP001596087">
    <property type="component" value="Unassembled WGS sequence"/>
</dbReference>
<evidence type="ECO:0000313" key="9">
    <source>
        <dbReference type="EMBL" id="MFC5175118.1"/>
    </source>
</evidence>
<keyword evidence="3 6" id="KW-0378">Hydrolase</keyword>
<proteinExistence type="inferred from homology"/>
<dbReference type="CDD" id="cd07326">
    <property type="entry name" value="M56_BlaR1_MecR1_like"/>
    <property type="match status" value="1"/>
</dbReference>
<keyword evidence="4 6" id="KW-0862">Zinc</keyword>
<dbReference type="EMBL" id="JBHSKD010000002">
    <property type="protein sequence ID" value="MFC5175118.1"/>
    <property type="molecule type" value="Genomic_DNA"/>
</dbReference>
<comment type="cofactor">
    <cofactor evidence="6">
        <name>Zn(2+)</name>
        <dbReference type="ChEBI" id="CHEBI:29105"/>
    </cofactor>
    <text evidence="6">Binds 1 zinc ion per subunit.</text>
</comment>
<dbReference type="Pfam" id="PF01435">
    <property type="entry name" value="Peptidase_M48"/>
    <property type="match status" value="1"/>
</dbReference>
<keyword evidence="7" id="KW-0472">Membrane</keyword>
<evidence type="ECO:0000256" key="1">
    <source>
        <dbReference type="ARBA" id="ARBA00022670"/>
    </source>
</evidence>
<dbReference type="RefSeq" id="WP_378585395.1">
    <property type="nucleotide sequence ID" value="NZ_JBHSKD010000002.1"/>
</dbReference>
<gene>
    <name evidence="9" type="ORF">ACFPGP_00450</name>
</gene>
<reference evidence="10" key="1">
    <citation type="journal article" date="2019" name="Int. J. Syst. Evol. Microbiol.">
        <title>The Global Catalogue of Microorganisms (GCM) 10K type strain sequencing project: providing services to taxonomists for standard genome sequencing and annotation.</title>
        <authorList>
            <consortium name="The Broad Institute Genomics Platform"/>
            <consortium name="The Broad Institute Genome Sequencing Center for Infectious Disease"/>
            <person name="Wu L."/>
            <person name="Ma J."/>
        </authorList>
    </citation>
    <scope>NUCLEOTIDE SEQUENCE [LARGE SCALE GENOMIC DNA]</scope>
    <source>
        <strain evidence="10">DFY41</strain>
    </source>
</reference>
<evidence type="ECO:0000256" key="3">
    <source>
        <dbReference type="ARBA" id="ARBA00022801"/>
    </source>
</evidence>
<name>A0ABW0BDN9_9ACTN</name>
<keyword evidence="1 6" id="KW-0645">Protease</keyword>
<organism evidence="9 10">
    <name type="scientific">Nocardioides taihuensis</name>
    <dbReference type="NCBI Taxonomy" id="1835606"/>
    <lineage>
        <taxon>Bacteria</taxon>
        <taxon>Bacillati</taxon>
        <taxon>Actinomycetota</taxon>
        <taxon>Actinomycetes</taxon>
        <taxon>Propionibacteriales</taxon>
        <taxon>Nocardioidaceae</taxon>
        <taxon>Nocardioides</taxon>
    </lineage>
</organism>
<evidence type="ECO:0000259" key="8">
    <source>
        <dbReference type="Pfam" id="PF01435"/>
    </source>
</evidence>
<dbReference type="PANTHER" id="PTHR34978">
    <property type="entry name" value="POSSIBLE SENSOR-TRANSDUCER PROTEIN BLAR"/>
    <property type="match status" value="1"/>
</dbReference>
<evidence type="ECO:0000256" key="2">
    <source>
        <dbReference type="ARBA" id="ARBA00022723"/>
    </source>
</evidence>